<organism evidence="1">
    <name type="scientific">Arundo donax</name>
    <name type="common">Giant reed</name>
    <name type="synonym">Donax arundinaceus</name>
    <dbReference type="NCBI Taxonomy" id="35708"/>
    <lineage>
        <taxon>Eukaryota</taxon>
        <taxon>Viridiplantae</taxon>
        <taxon>Streptophyta</taxon>
        <taxon>Embryophyta</taxon>
        <taxon>Tracheophyta</taxon>
        <taxon>Spermatophyta</taxon>
        <taxon>Magnoliopsida</taxon>
        <taxon>Liliopsida</taxon>
        <taxon>Poales</taxon>
        <taxon>Poaceae</taxon>
        <taxon>PACMAD clade</taxon>
        <taxon>Arundinoideae</taxon>
        <taxon>Arundineae</taxon>
        <taxon>Arundo</taxon>
    </lineage>
</organism>
<dbReference type="AlphaFoldDB" id="A0A0A9FP61"/>
<proteinExistence type="predicted"/>
<accession>A0A0A9FP61</accession>
<sequence>MAHRLLGEVLFSKLRMQLHYVRARSGPAQLVIPASQRPSVIHRPTGATTKILGHLNLKKLA</sequence>
<protein>
    <submittedName>
        <fullName evidence="1">Uncharacterized protein</fullName>
    </submittedName>
</protein>
<reference evidence="1" key="1">
    <citation type="submission" date="2014-09" db="EMBL/GenBank/DDBJ databases">
        <authorList>
            <person name="Magalhaes I.L.F."/>
            <person name="Oliveira U."/>
            <person name="Santos F.R."/>
            <person name="Vidigal T.H.D.A."/>
            <person name="Brescovit A.D."/>
            <person name="Santos A.J."/>
        </authorList>
    </citation>
    <scope>NUCLEOTIDE SEQUENCE</scope>
    <source>
        <tissue evidence="1">Shoot tissue taken approximately 20 cm above the soil surface</tissue>
    </source>
</reference>
<name>A0A0A9FP61_ARUDO</name>
<evidence type="ECO:0000313" key="1">
    <source>
        <dbReference type="EMBL" id="JAE13074.1"/>
    </source>
</evidence>
<dbReference type="EMBL" id="GBRH01184822">
    <property type="protein sequence ID" value="JAE13074.1"/>
    <property type="molecule type" value="Transcribed_RNA"/>
</dbReference>
<reference evidence="1" key="2">
    <citation type="journal article" date="2015" name="Data Brief">
        <title>Shoot transcriptome of the giant reed, Arundo donax.</title>
        <authorList>
            <person name="Barrero R.A."/>
            <person name="Guerrero F.D."/>
            <person name="Moolhuijzen P."/>
            <person name="Goolsby J.A."/>
            <person name="Tidwell J."/>
            <person name="Bellgard S.E."/>
            <person name="Bellgard M.I."/>
        </authorList>
    </citation>
    <scope>NUCLEOTIDE SEQUENCE</scope>
    <source>
        <tissue evidence="1">Shoot tissue taken approximately 20 cm above the soil surface</tissue>
    </source>
</reference>